<dbReference type="EMBL" id="CAKLCB010000256">
    <property type="protein sequence ID" value="CAH0518109.1"/>
    <property type="molecule type" value="Genomic_DNA"/>
</dbReference>
<keyword evidence="11" id="KW-1185">Reference proteome</keyword>
<comment type="subcellular location">
    <subcellularLocation>
        <location evidence="1">Nucleus</location>
    </subcellularLocation>
</comment>
<evidence type="ECO:0000256" key="3">
    <source>
        <dbReference type="ARBA" id="ARBA00022723"/>
    </source>
</evidence>
<comment type="similarity">
    <text evidence="2">Belongs to the alkB family.</text>
</comment>
<dbReference type="SUPFAM" id="SSF51197">
    <property type="entry name" value="Clavaminate synthase-like"/>
    <property type="match status" value="1"/>
</dbReference>
<dbReference type="InterPro" id="IPR037151">
    <property type="entry name" value="AlkB-like_sf"/>
</dbReference>
<dbReference type="PROSITE" id="PS51471">
    <property type="entry name" value="FE2OG_OXY"/>
    <property type="match status" value="1"/>
</dbReference>
<comment type="caution">
    <text evidence="9">The sequence shown here is derived from an EMBL/GenBank/DDBJ whole genome shotgun (WGS) entry which is preliminary data.</text>
</comment>
<evidence type="ECO:0000256" key="4">
    <source>
        <dbReference type="ARBA" id="ARBA00022964"/>
    </source>
</evidence>
<organism evidence="9 12">
    <name type="scientific">Peronospora belbahrii</name>
    <dbReference type="NCBI Taxonomy" id="622444"/>
    <lineage>
        <taxon>Eukaryota</taxon>
        <taxon>Sar</taxon>
        <taxon>Stramenopiles</taxon>
        <taxon>Oomycota</taxon>
        <taxon>Peronosporomycetes</taxon>
        <taxon>Peronosporales</taxon>
        <taxon>Peronosporaceae</taxon>
        <taxon>Peronospora</taxon>
    </lineage>
</organism>
<dbReference type="Proteomes" id="UP001160483">
    <property type="component" value="Unassembled WGS sequence"/>
</dbReference>
<evidence type="ECO:0000313" key="10">
    <source>
        <dbReference type="EMBL" id="CAH0518109.1"/>
    </source>
</evidence>
<evidence type="ECO:0000313" key="9">
    <source>
        <dbReference type="EMBL" id="CAH0482288.1"/>
    </source>
</evidence>
<protein>
    <recommendedName>
        <fullName evidence="8">Fe2OG dioxygenase domain-containing protein</fullName>
    </recommendedName>
</protein>
<sequence>MDFCQLLREERARAREAVGSTRRSVIHDSKAPGKKTREQEEFIASLWLTLSLKVWTKRSKLDIGTFAKGPIPGVYYIPNWITPDEEKAILERVYAIPDDSELWVKLKHRRLQMWGGEVTTPFIPKPLPQWLRQISKTLVEIGVFTEDKQPNHALINEYGVGDCILPHEDGPAYFPLVSIINTGADCRVTFKRHREADNRIQIKSALERDNGRHFDFQLERRSLLLFTGEAYTRYLHSIDNIEVGTRISLTVRHVDLY</sequence>
<evidence type="ECO:0000256" key="6">
    <source>
        <dbReference type="ARBA" id="ARBA00023004"/>
    </source>
</evidence>
<dbReference type="InterPro" id="IPR005123">
    <property type="entry name" value="Oxoglu/Fe-dep_dioxygenase_dom"/>
</dbReference>
<proteinExistence type="inferred from homology"/>
<keyword evidence="4" id="KW-0223">Dioxygenase</keyword>
<dbReference type="GO" id="GO:0046872">
    <property type="term" value="F:metal ion binding"/>
    <property type="evidence" value="ECO:0007669"/>
    <property type="project" value="UniProtKB-KW"/>
</dbReference>
<name>A0AAU9L9L5_9STRA</name>
<keyword evidence="6" id="KW-0408">Iron</keyword>
<evidence type="ECO:0000259" key="8">
    <source>
        <dbReference type="PROSITE" id="PS51471"/>
    </source>
</evidence>
<gene>
    <name evidence="10" type="ORF">PBS001_LOCUS4694</name>
    <name evidence="9" type="ORF">PBS003_LOCUS8884</name>
</gene>
<dbReference type="GO" id="GO:0051213">
    <property type="term" value="F:dioxygenase activity"/>
    <property type="evidence" value="ECO:0007669"/>
    <property type="project" value="UniProtKB-KW"/>
</dbReference>
<dbReference type="InterPro" id="IPR027450">
    <property type="entry name" value="AlkB-like"/>
</dbReference>
<keyword evidence="3" id="KW-0479">Metal-binding</keyword>
<dbReference type="PANTHER" id="PTHR46030">
    <property type="entry name" value="ALPHA-KETOGLUTARATE-DEPENDENT DIOXYGENASE ALKB HOMOLOG 6"/>
    <property type="match status" value="1"/>
</dbReference>
<dbReference type="Gene3D" id="2.60.120.590">
    <property type="entry name" value="Alpha-ketoglutarate-dependent dioxygenase AlkB-like"/>
    <property type="match status" value="1"/>
</dbReference>
<evidence type="ECO:0000256" key="2">
    <source>
        <dbReference type="ARBA" id="ARBA00007879"/>
    </source>
</evidence>
<keyword evidence="7" id="KW-0539">Nucleus</keyword>
<accession>A0AAU9L9L5</accession>
<feature type="domain" description="Fe2OG dioxygenase" evidence="8">
    <location>
        <begin position="149"/>
        <end position="255"/>
    </location>
</feature>
<dbReference type="AlphaFoldDB" id="A0AAU9L9L5"/>
<dbReference type="PANTHER" id="PTHR46030:SF1">
    <property type="entry name" value="ALPHA-KETOGLUTARATE-DEPENDENT DIOXYGENASE ALKB HOMOLOG 6"/>
    <property type="match status" value="1"/>
</dbReference>
<evidence type="ECO:0000256" key="1">
    <source>
        <dbReference type="ARBA" id="ARBA00004123"/>
    </source>
</evidence>
<evidence type="ECO:0000313" key="12">
    <source>
        <dbReference type="Proteomes" id="UP001160483"/>
    </source>
</evidence>
<dbReference type="EMBL" id="CAKKTJ010000333">
    <property type="protein sequence ID" value="CAH0482288.1"/>
    <property type="molecule type" value="Genomic_DNA"/>
</dbReference>
<evidence type="ECO:0000256" key="7">
    <source>
        <dbReference type="ARBA" id="ARBA00023242"/>
    </source>
</evidence>
<dbReference type="GO" id="GO:0005634">
    <property type="term" value="C:nucleus"/>
    <property type="evidence" value="ECO:0007669"/>
    <property type="project" value="UniProtKB-SubCell"/>
</dbReference>
<dbReference type="InterPro" id="IPR032862">
    <property type="entry name" value="ALKBH6"/>
</dbReference>
<dbReference type="Proteomes" id="UP001158986">
    <property type="component" value="Unassembled WGS sequence"/>
</dbReference>
<keyword evidence="5" id="KW-0560">Oxidoreductase</keyword>
<evidence type="ECO:0000313" key="11">
    <source>
        <dbReference type="Proteomes" id="UP001158986"/>
    </source>
</evidence>
<dbReference type="Pfam" id="PF13532">
    <property type="entry name" value="2OG-FeII_Oxy_2"/>
    <property type="match status" value="1"/>
</dbReference>
<evidence type="ECO:0000256" key="5">
    <source>
        <dbReference type="ARBA" id="ARBA00023002"/>
    </source>
</evidence>
<reference evidence="9 11" key="1">
    <citation type="submission" date="2021-11" db="EMBL/GenBank/DDBJ databases">
        <authorList>
            <person name="Islam A."/>
            <person name="Islam S."/>
            <person name="Flora M.S."/>
            <person name="Rahman M."/>
            <person name="Ziaur R.M."/>
            <person name="Epstein J.H."/>
            <person name="Hassan M."/>
            <person name="Klassen M."/>
            <person name="Woodard K."/>
            <person name="Webb A."/>
            <person name="Webby R.J."/>
            <person name="El Zowalaty M.E."/>
        </authorList>
    </citation>
    <scope>NUCLEOTIDE SEQUENCE</scope>
    <source>
        <strain evidence="10">Pbs1</strain>
        <strain evidence="9">Pbs3</strain>
    </source>
</reference>